<dbReference type="Proteomes" id="UP000249497">
    <property type="component" value="Unassembled WGS sequence"/>
</dbReference>
<dbReference type="RefSeq" id="XP_025531239.1">
    <property type="nucleotide sequence ID" value="XM_025666665.1"/>
</dbReference>
<proteinExistence type="predicted"/>
<sequence length="113" mass="13022">MCRGLGLTASPSMAMQIQPPPQRSKERKVKSKREKEGARIDTDVSKLVKSCIEVKIPTLSIVPPPLFIQERRDGSCRADRNYIRNEAFVTCRKFFFLNLLLFCFPFSVRLPEF</sequence>
<feature type="transmembrane region" description="Helical" evidence="2">
    <location>
        <begin position="94"/>
        <end position="111"/>
    </location>
</feature>
<organism evidence="3 4">
    <name type="scientific">Aspergillus japonicus CBS 114.51</name>
    <dbReference type="NCBI Taxonomy" id="1448312"/>
    <lineage>
        <taxon>Eukaryota</taxon>
        <taxon>Fungi</taxon>
        <taxon>Dikarya</taxon>
        <taxon>Ascomycota</taxon>
        <taxon>Pezizomycotina</taxon>
        <taxon>Eurotiomycetes</taxon>
        <taxon>Eurotiomycetidae</taxon>
        <taxon>Eurotiales</taxon>
        <taxon>Aspergillaceae</taxon>
        <taxon>Aspergillus</taxon>
        <taxon>Aspergillus subgen. Circumdati</taxon>
    </lineage>
</organism>
<name>A0A8T8XB91_ASPJA</name>
<reference evidence="3 4" key="1">
    <citation type="submission" date="2018-02" db="EMBL/GenBank/DDBJ databases">
        <title>The genomes of Aspergillus section Nigri reveals drivers in fungal speciation.</title>
        <authorList>
            <consortium name="DOE Joint Genome Institute"/>
            <person name="Vesth T.C."/>
            <person name="Nybo J."/>
            <person name="Theobald S."/>
            <person name="Brandl J."/>
            <person name="Frisvad J.C."/>
            <person name="Nielsen K.F."/>
            <person name="Lyhne E.K."/>
            <person name="Kogle M.E."/>
            <person name="Kuo A."/>
            <person name="Riley R."/>
            <person name="Clum A."/>
            <person name="Nolan M."/>
            <person name="Lipzen A."/>
            <person name="Salamov A."/>
            <person name="Henrissat B."/>
            <person name="Wiebenga A."/>
            <person name="De vries R.P."/>
            <person name="Grigoriev I.V."/>
            <person name="Mortensen U.H."/>
            <person name="Andersen M.R."/>
            <person name="Baker S.E."/>
        </authorList>
    </citation>
    <scope>NUCLEOTIDE SEQUENCE [LARGE SCALE GENOMIC DNA]</scope>
    <source>
        <strain evidence="3 4">CBS 114.51</strain>
    </source>
</reference>
<dbReference type="AlphaFoldDB" id="A0A8T8XB91"/>
<keyword evidence="4" id="KW-1185">Reference proteome</keyword>
<gene>
    <name evidence="3" type="ORF">BO86DRAFT_189358</name>
</gene>
<keyword evidence="2" id="KW-0812">Transmembrane</keyword>
<keyword evidence="2" id="KW-0472">Membrane</keyword>
<protein>
    <submittedName>
        <fullName evidence="3">Uncharacterized protein</fullName>
    </submittedName>
</protein>
<evidence type="ECO:0000313" key="4">
    <source>
        <dbReference type="Proteomes" id="UP000249497"/>
    </source>
</evidence>
<evidence type="ECO:0000313" key="3">
    <source>
        <dbReference type="EMBL" id="RAH85345.1"/>
    </source>
</evidence>
<dbReference type="EMBL" id="KZ824775">
    <property type="protein sequence ID" value="RAH85345.1"/>
    <property type="molecule type" value="Genomic_DNA"/>
</dbReference>
<evidence type="ECO:0000256" key="2">
    <source>
        <dbReference type="SAM" id="Phobius"/>
    </source>
</evidence>
<feature type="region of interest" description="Disordered" evidence="1">
    <location>
        <begin position="1"/>
        <end position="37"/>
    </location>
</feature>
<accession>A0A8T8XB91</accession>
<dbReference type="GeneID" id="37170357"/>
<keyword evidence="2" id="KW-1133">Transmembrane helix</keyword>
<evidence type="ECO:0000256" key="1">
    <source>
        <dbReference type="SAM" id="MobiDB-lite"/>
    </source>
</evidence>